<evidence type="ECO:0000256" key="2">
    <source>
        <dbReference type="SAM" id="MobiDB-lite"/>
    </source>
</evidence>
<accession>A0ABN5WFX0</accession>
<dbReference type="Proteomes" id="UP001059971">
    <property type="component" value="Chromosome 1"/>
</dbReference>
<reference evidence="3" key="1">
    <citation type="submission" date="2018-07" db="EMBL/GenBank/DDBJ databases">
        <title>Complete genome sequence of Sphingomonas bisphenolicum strain AO1, a bisphenol A degradative bacterium isolated from Japanese farm field.</title>
        <authorList>
            <person name="Murakami M."/>
            <person name="Koh M."/>
            <person name="Koba S."/>
            <person name="Matsumura Y."/>
        </authorList>
    </citation>
    <scope>NUCLEOTIDE SEQUENCE</scope>
    <source>
        <strain evidence="3">AO1</strain>
    </source>
</reference>
<dbReference type="Pfam" id="PF05443">
    <property type="entry name" value="ROS_MUCR"/>
    <property type="match status" value="1"/>
</dbReference>
<organism evidence="3 4">
    <name type="scientific">Sphingomonas bisphenolicum</name>
    <dbReference type="NCBI Taxonomy" id="296544"/>
    <lineage>
        <taxon>Bacteria</taxon>
        <taxon>Pseudomonadati</taxon>
        <taxon>Pseudomonadota</taxon>
        <taxon>Alphaproteobacteria</taxon>
        <taxon>Sphingomonadales</taxon>
        <taxon>Sphingomonadaceae</taxon>
        <taxon>Sphingomonas</taxon>
    </lineage>
</organism>
<gene>
    <name evidence="3" type="ORF">SBA_ch1_10030</name>
</gene>
<protein>
    <submittedName>
        <fullName evidence="3">MucR family transcriptional regulator</fullName>
    </submittedName>
</protein>
<dbReference type="Gene3D" id="1.10.10.1550">
    <property type="entry name" value="ROS/MUCR transcriptional regulator protein"/>
    <property type="match status" value="1"/>
</dbReference>
<comment type="similarity">
    <text evidence="1">Belongs to the ros/MucR family.</text>
</comment>
<dbReference type="InterPro" id="IPR041920">
    <property type="entry name" value="ROS/MUCR_sf"/>
</dbReference>
<name>A0ABN5WFX0_9SPHN</name>
<dbReference type="InterPro" id="IPR008807">
    <property type="entry name" value="ROS_MUCR"/>
</dbReference>
<evidence type="ECO:0000313" key="4">
    <source>
        <dbReference type="Proteomes" id="UP001059971"/>
    </source>
</evidence>
<feature type="region of interest" description="Disordered" evidence="2">
    <location>
        <begin position="132"/>
        <end position="165"/>
    </location>
</feature>
<proteinExistence type="inferred from homology"/>
<dbReference type="RefSeq" id="WP_261936108.1">
    <property type="nucleotide sequence ID" value="NZ_AP018817.1"/>
</dbReference>
<keyword evidence="4" id="KW-1185">Reference proteome</keyword>
<dbReference type="EMBL" id="AP018817">
    <property type="protein sequence ID" value="BBF68803.1"/>
    <property type="molecule type" value="Genomic_DNA"/>
</dbReference>
<evidence type="ECO:0000256" key="1">
    <source>
        <dbReference type="ARBA" id="ARBA00007031"/>
    </source>
</evidence>
<sequence>MSTEAISQDTLIALTADIVAAHVSNNSVSVGDVAGLIANVHAALSGLGTPAEPEAPKQEPAVSIRASVKPDYIVCLEDGKKLKMLKRHLKTAYQMTPDEYRAKWGLAADYPMTAPNYAQQRKDLAVKIGLGRKPKAASAIPAEQTGKAPAPRGRKPKPKVEAEPA</sequence>
<evidence type="ECO:0000313" key="3">
    <source>
        <dbReference type="EMBL" id="BBF68803.1"/>
    </source>
</evidence>